<sequence length="32" mass="3361">MGRPNRGTGSAGPKKPNPPINRPQYGNGGKKK</sequence>
<dbReference type="EMBL" id="MZ130486">
    <property type="protein sequence ID" value="QWM90177.1"/>
    <property type="molecule type" value="Genomic_DNA"/>
</dbReference>
<dbReference type="Proteomes" id="UP000827813">
    <property type="component" value="Segment"/>
</dbReference>
<dbReference type="GeneID" id="75691246"/>
<reference evidence="2 3" key="1">
    <citation type="submission" date="2021-04" db="EMBL/GenBank/DDBJ databases">
        <authorList>
            <person name="Shkoporov A.N."/>
            <person name="Stockdale S.R."/>
            <person name="Guerin E."/>
            <person name="Ross R.P."/>
            <person name="Hill C."/>
        </authorList>
    </citation>
    <scope>NUCLEOTIDE SEQUENCE [LARGE SCALE GENOMIC DNA]</scope>
    <source>
        <strain evidence="3">cr9_1</strain>
    </source>
</reference>
<name>A0AAE7V4G7_9CAUD</name>
<dbReference type="KEGG" id="vg:75691246"/>
<evidence type="ECO:0000256" key="1">
    <source>
        <dbReference type="SAM" id="MobiDB-lite"/>
    </source>
</evidence>
<accession>A0AAE7V4G7</accession>
<proteinExistence type="predicted"/>
<gene>
    <name evidence="2" type="primary">gp_23110</name>
</gene>
<protein>
    <submittedName>
        <fullName evidence="2">Uncharacterized protein</fullName>
    </submittedName>
</protein>
<evidence type="ECO:0000313" key="3">
    <source>
        <dbReference type="Proteomes" id="UP000827813"/>
    </source>
</evidence>
<evidence type="ECO:0000313" key="2">
    <source>
        <dbReference type="EMBL" id="QWM90177.1"/>
    </source>
</evidence>
<dbReference type="RefSeq" id="YP_010359749.1">
    <property type="nucleotide sequence ID" value="NC_062776.1"/>
</dbReference>
<organism evidence="2 3">
    <name type="scientific">uncultured phage cr9_1</name>
    <dbReference type="NCBI Taxonomy" id="2986400"/>
    <lineage>
        <taxon>Viruses</taxon>
        <taxon>Duplodnaviria</taxon>
        <taxon>Heunggongvirae</taxon>
        <taxon>Uroviricota</taxon>
        <taxon>Caudoviricetes</taxon>
        <taxon>Crassvirales</taxon>
        <taxon>Intestiviridae</taxon>
        <taxon>Crudevirinae</taxon>
        <taxon>Dabirmavirus</taxon>
        <taxon>Dabirmavirus hominis</taxon>
    </lineage>
</organism>
<feature type="region of interest" description="Disordered" evidence="1">
    <location>
        <begin position="1"/>
        <end position="32"/>
    </location>
</feature>
<keyword evidence="3" id="KW-1185">Reference proteome</keyword>